<dbReference type="InterPro" id="IPR000276">
    <property type="entry name" value="GPCR_Rhodpsn"/>
</dbReference>
<organismHost>
    <name type="scientific">Ateles</name>
    <dbReference type="NCBI Taxonomy" id="9506"/>
</organismHost>
<keyword evidence="11" id="KW-1185">Reference proteome</keyword>
<dbReference type="GeneID" id="1450408"/>
<keyword evidence="6" id="KW-0675">Receptor</keyword>
<feature type="transmembrane region" description="Helical" evidence="8">
    <location>
        <begin position="120"/>
        <end position="142"/>
    </location>
</feature>
<keyword evidence="2 8" id="KW-0812">Transmembrane</keyword>
<keyword evidence="7" id="KW-0807">Transducer</keyword>
<evidence type="ECO:0000256" key="1">
    <source>
        <dbReference type="ARBA" id="ARBA00004141"/>
    </source>
</evidence>
<dbReference type="GO" id="GO:0006955">
    <property type="term" value="P:immune response"/>
    <property type="evidence" value="ECO:0007669"/>
    <property type="project" value="TreeGrafter"/>
</dbReference>
<evidence type="ECO:0000256" key="6">
    <source>
        <dbReference type="ARBA" id="ARBA00023170"/>
    </source>
</evidence>
<keyword evidence="3 8" id="KW-1133">Transmembrane helix</keyword>
<evidence type="ECO:0000256" key="4">
    <source>
        <dbReference type="ARBA" id="ARBA00023040"/>
    </source>
</evidence>
<dbReference type="GO" id="GO:0060326">
    <property type="term" value="P:cell chemotaxis"/>
    <property type="evidence" value="ECO:0007669"/>
    <property type="project" value="TreeGrafter"/>
</dbReference>
<dbReference type="OrthoDB" id="29238at10239"/>
<feature type="transmembrane region" description="Helical" evidence="8">
    <location>
        <begin position="234"/>
        <end position="255"/>
    </location>
</feature>
<name>Q9YTJ2_ATHV3</name>
<evidence type="ECO:0000256" key="5">
    <source>
        <dbReference type="ARBA" id="ARBA00023136"/>
    </source>
</evidence>
<evidence type="ECO:0000256" key="2">
    <source>
        <dbReference type="ARBA" id="ARBA00022692"/>
    </source>
</evidence>
<comment type="subcellular location">
    <subcellularLocation>
        <location evidence="1">Membrane</location>
        <topology evidence="1">Multi-pass membrane protein</topology>
    </subcellularLocation>
</comment>
<dbReference type="PANTHER" id="PTHR10489">
    <property type="entry name" value="CELL ADHESION MOLECULE"/>
    <property type="match status" value="1"/>
</dbReference>
<feature type="transmembrane region" description="Helical" evidence="8">
    <location>
        <begin position="44"/>
        <end position="64"/>
    </location>
</feature>
<evidence type="ECO:0000256" key="3">
    <source>
        <dbReference type="ARBA" id="ARBA00022989"/>
    </source>
</evidence>
<dbReference type="GO" id="GO:0016493">
    <property type="term" value="F:C-C chemokine receptor activity"/>
    <property type="evidence" value="ECO:0007669"/>
    <property type="project" value="TreeGrafter"/>
</dbReference>
<evidence type="ECO:0000256" key="8">
    <source>
        <dbReference type="SAM" id="Phobius"/>
    </source>
</evidence>
<protein>
    <submittedName>
        <fullName evidence="10">Orf 74</fullName>
    </submittedName>
</protein>
<dbReference type="PANTHER" id="PTHR10489:SF932">
    <property type="entry name" value="G-PROTEIN COUPLED RECEPTORS FAMILY 1 PROFILE DOMAIN-CONTAINING PROTEIN"/>
    <property type="match status" value="1"/>
</dbReference>
<feature type="transmembrane region" description="Helical" evidence="8">
    <location>
        <begin position="76"/>
        <end position="100"/>
    </location>
</feature>
<dbReference type="Gene3D" id="1.20.1070.10">
    <property type="entry name" value="Rhodopsin 7-helix transmembrane proteins"/>
    <property type="match status" value="1"/>
</dbReference>
<dbReference type="SUPFAM" id="SSF81321">
    <property type="entry name" value="Family A G protein-coupled receptor-like"/>
    <property type="match status" value="1"/>
</dbReference>
<organism evidence="11">
    <name type="scientific">Ateline herpesvirus 3</name>
    <name type="common">AtHV-3</name>
    <name type="synonym">Herpesvirus ateles</name>
    <dbReference type="NCBI Taxonomy" id="85618"/>
    <lineage>
        <taxon>Viruses</taxon>
        <taxon>Duplodnaviria</taxon>
        <taxon>Heunggongvirae</taxon>
        <taxon>Peploviricota</taxon>
        <taxon>Herviviricetes</taxon>
        <taxon>Herpesvirales</taxon>
        <taxon>Orthoherpesviridae</taxon>
        <taxon>Gammaherpesvirinae</taxon>
        <taxon>Rhadinovirus</taxon>
        <taxon>Rhadinovirus atelinegamma3</taxon>
    </lineage>
</organism>
<dbReference type="PROSITE" id="PS50262">
    <property type="entry name" value="G_PROTEIN_RECEP_F1_2"/>
    <property type="match status" value="1"/>
</dbReference>
<dbReference type="PRINTS" id="PR00237">
    <property type="entry name" value="GPCRRHODOPSN"/>
</dbReference>
<evidence type="ECO:0000259" key="9">
    <source>
        <dbReference type="PROSITE" id="PS50262"/>
    </source>
</evidence>
<dbReference type="GO" id="GO:0019722">
    <property type="term" value="P:calcium-mediated signaling"/>
    <property type="evidence" value="ECO:0007669"/>
    <property type="project" value="TreeGrafter"/>
</dbReference>
<evidence type="ECO:0000256" key="7">
    <source>
        <dbReference type="ARBA" id="ARBA00023224"/>
    </source>
</evidence>
<dbReference type="Proteomes" id="UP000008287">
    <property type="component" value="Segment"/>
</dbReference>
<dbReference type="GO" id="GO:0016020">
    <property type="term" value="C:membrane"/>
    <property type="evidence" value="ECO:0007669"/>
    <property type="project" value="UniProtKB-SubCell"/>
</dbReference>
<keyword evidence="5 8" id="KW-0472">Membrane</keyword>
<dbReference type="GO" id="GO:0007204">
    <property type="term" value="P:positive regulation of cytosolic calcium ion concentration"/>
    <property type="evidence" value="ECO:0007669"/>
    <property type="project" value="TreeGrafter"/>
</dbReference>
<feature type="transmembrane region" description="Helical" evidence="8">
    <location>
        <begin position="284"/>
        <end position="307"/>
    </location>
</feature>
<sequence length="321" mass="36630">MELDVAFSASGDYDNYSYNDSEYPNDDARPCVVESLLSQNALTVLYVLMFLVNAVGNGLVLKTFVKHKAKAQSFDFLMMGFCMNSLSLAGYLLMRLFSLFEIFMNSGLCKLEAFLLHLSIYWTPFILVFISVLRCLLIFCATRTWVKNPLIGKVFLCCSFLFACFGAIPHVVYTSYYEPFSCIEEDGLSTGQLRTWLNSFNAWYSFAGPLLLTLICYTMSCYKIVKTKLSRKAEILTIITITTLLFILFCIPYYVLSSVDTLVRIGALKETCAKRTGIAYGIEVTYIFLLLYYCLLPFVFAMFGSLFRQRMAAWCRNIHHC</sequence>
<feature type="transmembrane region" description="Helical" evidence="8">
    <location>
        <begin position="154"/>
        <end position="173"/>
    </location>
</feature>
<dbReference type="InterPro" id="IPR050119">
    <property type="entry name" value="CCR1-9-like"/>
</dbReference>
<dbReference type="InterPro" id="IPR017452">
    <property type="entry name" value="GPCR_Rhodpsn_7TM"/>
</dbReference>
<keyword evidence="4" id="KW-0297">G-protein coupled receptor</keyword>
<dbReference type="RefSeq" id="NP_048046.1">
    <property type="nucleotide sequence ID" value="NC_001987.1"/>
</dbReference>
<dbReference type="PIR" id="T42988">
    <property type="entry name" value="T42988"/>
</dbReference>
<feature type="transmembrane region" description="Helical" evidence="8">
    <location>
        <begin position="202"/>
        <end position="222"/>
    </location>
</feature>
<dbReference type="GO" id="GO:0019957">
    <property type="term" value="F:C-C chemokine binding"/>
    <property type="evidence" value="ECO:0007669"/>
    <property type="project" value="TreeGrafter"/>
</dbReference>
<reference evidence="10 11" key="1">
    <citation type="journal article" date="2000" name="J. Virol.">
        <title>Primary structure of the Herpesvirus ateles genome.</title>
        <authorList>
            <person name="Albrecht J.C."/>
        </authorList>
    </citation>
    <scope>NUCLEOTIDE SEQUENCE [LARGE SCALE GENOMIC DNA]</scope>
    <source>
        <strain evidence="10">73</strain>
    </source>
</reference>
<dbReference type="KEGG" id="vg:1450408"/>
<proteinExistence type="predicted"/>
<evidence type="ECO:0000313" key="10">
    <source>
        <dbReference type="EMBL" id="AAC95599.1"/>
    </source>
</evidence>
<accession>Q9YTJ2</accession>
<feature type="domain" description="G-protein coupled receptors family 1 profile" evidence="9">
    <location>
        <begin position="56"/>
        <end position="300"/>
    </location>
</feature>
<dbReference type="EMBL" id="AF083424">
    <property type="protein sequence ID" value="AAC95599.1"/>
    <property type="molecule type" value="Genomic_DNA"/>
</dbReference>
<evidence type="ECO:0000313" key="11">
    <source>
        <dbReference type="Proteomes" id="UP000008287"/>
    </source>
</evidence>